<dbReference type="KEGG" id="tgb:HG536_0C00670"/>
<gene>
    <name evidence="2" type="ORF">HG536_0C00670</name>
</gene>
<keyword evidence="3" id="KW-1185">Reference proteome</keyword>
<dbReference type="AlphaFoldDB" id="A0A7G3ZEG4"/>
<dbReference type="PROSITE" id="PS50904">
    <property type="entry name" value="PRELI_MSF1"/>
    <property type="match status" value="1"/>
</dbReference>
<dbReference type="PANTHER" id="PTHR11158">
    <property type="entry name" value="MSF1/PX19 RELATED"/>
    <property type="match status" value="1"/>
</dbReference>
<accession>A0A7G3ZEG4</accession>
<dbReference type="Pfam" id="PF04707">
    <property type="entry name" value="PRELI"/>
    <property type="match status" value="1"/>
</dbReference>
<evidence type="ECO:0000313" key="3">
    <source>
        <dbReference type="Proteomes" id="UP000515788"/>
    </source>
</evidence>
<dbReference type="Proteomes" id="UP000515788">
    <property type="component" value="Chromosome 3"/>
</dbReference>
<dbReference type="EMBL" id="CP059248">
    <property type="protein sequence ID" value="QLL31900.1"/>
    <property type="molecule type" value="Genomic_DNA"/>
</dbReference>
<protein>
    <recommendedName>
        <fullName evidence="1">PRELI/MSF1 domain-containing protein</fullName>
    </recommendedName>
</protein>
<dbReference type="InterPro" id="IPR006797">
    <property type="entry name" value="PRELI/MSF1_dom"/>
</dbReference>
<evidence type="ECO:0000313" key="2">
    <source>
        <dbReference type="EMBL" id="QLL31900.1"/>
    </source>
</evidence>
<proteinExistence type="predicted"/>
<name>A0A7G3ZEG4_9SACH</name>
<dbReference type="OrthoDB" id="407630at2759"/>
<dbReference type="GO" id="GO:0005758">
    <property type="term" value="C:mitochondrial intermembrane space"/>
    <property type="evidence" value="ECO:0007669"/>
    <property type="project" value="InterPro"/>
</dbReference>
<dbReference type="RefSeq" id="XP_037138575.1">
    <property type="nucleotide sequence ID" value="XM_037282680.1"/>
</dbReference>
<organism evidence="2 3">
    <name type="scientific">Torulaspora globosa</name>
    <dbReference type="NCBI Taxonomy" id="48254"/>
    <lineage>
        <taxon>Eukaryota</taxon>
        <taxon>Fungi</taxon>
        <taxon>Dikarya</taxon>
        <taxon>Ascomycota</taxon>
        <taxon>Saccharomycotina</taxon>
        <taxon>Saccharomycetes</taxon>
        <taxon>Saccharomycetales</taxon>
        <taxon>Saccharomycetaceae</taxon>
        <taxon>Torulaspora</taxon>
    </lineage>
</organism>
<reference evidence="2 3" key="1">
    <citation type="submission" date="2020-06" db="EMBL/GenBank/DDBJ databases">
        <title>The yeast mating-type switching endonuclease HO is a domesticated member of an unorthodox homing genetic element family.</title>
        <authorList>
            <person name="Coughlan A.Y."/>
            <person name="Lombardi L."/>
            <person name="Braun-Galleani S."/>
            <person name="Martos A.R."/>
            <person name="Galeote V."/>
            <person name="Bigey F."/>
            <person name="Dequin S."/>
            <person name="Byrne K.P."/>
            <person name="Wolfe K.H."/>
        </authorList>
    </citation>
    <scope>NUCLEOTIDE SEQUENCE [LARGE SCALE GENOMIC DNA]</scope>
    <source>
        <strain evidence="2 3">CBS764</strain>
    </source>
</reference>
<dbReference type="InterPro" id="IPR037365">
    <property type="entry name" value="Slowmo/Ups"/>
</dbReference>
<dbReference type="GeneID" id="59325037"/>
<evidence type="ECO:0000259" key="1">
    <source>
        <dbReference type="PROSITE" id="PS50904"/>
    </source>
</evidence>
<feature type="domain" description="PRELI/MSF1" evidence="1">
    <location>
        <begin position="1"/>
        <end position="175"/>
    </location>
</feature>
<sequence>MKLFQNSCDFEYPWEQVTAANWKKYPNEVSTHVVAVDVLRREVMDGGNKLVSERLITIKQGVPRWILMMVGGSNVSHVREISTVDLTTRTLTLRSCNLTYSNIMKVFETVRYSPHPEDRENRTLFEQEAQITAYVAISRLCNRMEEWSVQRFRDNAMKGKQGFDSVLQVFNEHWRQREQYVDELGNSIVSTVNDTVEDIKVTAEDMLKKSECKSYLFSRNYSLFKNAFKRSEA</sequence>